<dbReference type="Pfam" id="PF02108">
    <property type="entry name" value="FliH"/>
    <property type="match status" value="1"/>
</dbReference>
<evidence type="ECO:0000256" key="4">
    <source>
        <dbReference type="ARBA" id="ARBA00016507"/>
    </source>
</evidence>
<name>A0A4D6YI57_9GAMM</name>
<accession>A0A4D6YI57</accession>
<sequence>MSNSILEEKWKRWYPRKTFLKHTKKNKRTLYDSDKFKKEDFLVDLISSQNLVSNNTRKTEVDFTKTKEYKIGFEKGLLQGKEENILLQKKLNNLFLNFEKALFIFENALYSQLLKTVLKISSYVIGKKIDFDESVLINHIKKIIDKDGIFLKKPQLIVHSNNKKLIENIFKEFLSTYKWTVISDDSIDLNGCKIRSESTDIDATAHARWEELCRLINSEEY</sequence>
<feature type="domain" description="Flagellar assembly protein FliH/Type III secretion system HrpE" evidence="10">
    <location>
        <begin position="88"/>
        <end position="212"/>
    </location>
</feature>
<dbReference type="GO" id="GO:0044781">
    <property type="term" value="P:bacterial-type flagellum organization"/>
    <property type="evidence" value="ECO:0007669"/>
    <property type="project" value="UniProtKB-KW"/>
</dbReference>
<dbReference type="PANTHER" id="PTHR34982:SF1">
    <property type="entry name" value="FLAGELLAR ASSEMBLY PROTEIN FLIH"/>
    <property type="match status" value="1"/>
</dbReference>
<evidence type="ECO:0000313" key="12">
    <source>
        <dbReference type="Proteomes" id="UP000298585"/>
    </source>
</evidence>
<evidence type="ECO:0000256" key="2">
    <source>
        <dbReference type="ARBA" id="ARBA00004496"/>
    </source>
</evidence>
<dbReference type="Proteomes" id="UP000298585">
    <property type="component" value="Chromosome"/>
</dbReference>
<dbReference type="OrthoDB" id="6415116at2"/>
<dbReference type="RefSeq" id="WP_158337987.1">
    <property type="nucleotide sequence ID" value="NZ_CP034855.1"/>
</dbReference>
<dbReference type="GO" id="GO:0003774">
    <property type="term" value="F:cytoskeletal motor activity"/>
    <property type="evidence" value="ECO:0007669"/>
    <property type="project" value="InterPro"/>
</dbReference>
<evidence type="ECO:0000256" key="8">
    <source>
        <dbReference type="ARBA" id="ARBA00022927"/>
    </source>
</evidence>
<keyword evidence="11" id="KW-0969">Cilium</keyword>
<dbReference type="InterPro" id="IPR018035">
    <property type="entry name" value="Flagellar_FliH/T3SS_HrpE"/>
</dbReference>
<dbReference type="GO" id="GO:0015031">
    <property type="term" value="P:protein transport"/>
    <property type="evidence" value="ECO:0007669"/>
    <property type="project" value="UniProtKB-KW"/>
</dbReference>
<proteinExistence type="inferred from homology"/>
<dbReference type="PRINTS" id="PR01003">
    <property type="entry name" value="FLGFLIH"/>
</dbReference>
<dbReference type="GO" id="GO:0005829">
    <property type="term" value="C:cytosol"/>
    <property type="evidence" value="ECO:0007669"/>
    <property type="project" value="TreeGrafter"/>
</dbReference>
<evidence type="ECO:0000256" key="3">
    <source>
        <dbReference type="ARBA" id="ARBA00006602"/>
    </source>
</evidence>
<keyword evidence="7" id="KW-1005">Bacterial flagellum biogenesis</keyword>
<evidence type="ECO:0000256" key="9">
    <source>
        <dbReference type="ARBA" id="ARBA00023225"/>
    </source>
</evidence>
<evidence type="ECO:0000313" key="11">
    <source>
        <dbReference type="EMBL" id="QCI25308.1"/>
    </source>
</evidence>
<gene>
    <name evidence="11" type="ORF">D9V77_00375</name>
</gene>
<comment type="similarity">
    <text evidence="3">Belongs to the FliH family.</text>
</comment>
<comment type="subcellular location">
    <subcellularLocation>
        <location evidence="2">Cytoplasm</location>
    </subcellularLocation>
</comment>
<organism evidence="11 12">
    <name type="scientific">Buchnera aphidicola</name>
    <name type="common">Sitobion avenae</name>
    <dbReference type="NCBI Taxonomy" id="571428"/>
    <lineage>
        <taxon>Bacteria</taxon>
        <taxon>Pseudomonadati</taxon>
        <taxon>Pseudomonadota</taxon>
        <taxon>Gammaproteobacteria</taxon>
        <taxon>Enterobacterales</taxon>
        <taxon>Erwiniaceae</taxon>
        <taxon>Buchnera</taxon>
    </lineage>
</organism>
<dbReference type="PANTHER" id="PTHR34982">
    <property type="entry name" value="YOP PROTEINS TRANSLOCATION PROTEIN L"/>
    <property type="match status" value="1"/>
</dbReference>
<protein>
    <recommendedName>
        <fullName evidence="4">Flagellar assembly protein FliH</fullName>
    </recommendedName>
</protein>
<keyword evidence="11" id="KW-0282">Flagellum</keyword>
<dbReference type="AlphaFoldDB" id="A0A4D6YI57"/>
<evidence type="ECO:0000259" key="10">
    <source>
        <dbReference type="Pfam" id="PF02108"/>
    </source>
</evidence>
<evidence type="ECO:0000256" key="1">
    <source>
        <dbReference type="ARBA" id="ARBA00003041"/>
    </source>
</evidence>
<dbReference type="GO" id="GO:0009288">
    <property type="term" value="C:bacterial-type flagellum"/>
    <property type="evidence" value="ECO:0007669"/>
    <property type="project" value="InterPro"/>
</dbReference>
<keyword evidence="5" id="KW-0813">Transport</keyword>
<reference evidence="11 12" key="1">
    <citation type="submission" date="2018-12" db="EMBL/GenBank/DDBJ databases">
        <authorList>
            <person name="Chong R.A."/>
        </authorList>
    </citation>
    <scope>NUCLEOTIDE SEQUENCE [LARGE SCALE GENOMIC DNA]</scope>
    <source>
        <strain evidence="11 12">Sav</strain>
    </source>
</reference>
<evidence type="ECO:0000256" key="5">
    <source>
        <dbReference type="ARBA" id="ARBA00022448"/>
    </source>
</evidence>
<dbReference type="InterPro" id="IPR000563">
    <property type="entry name" value="Flag_FliH"/>
</dbReference>
<keyword evidence="6" id="KW-0963">Cytoplasm</keyword>
<keyword evidence="8" id="KW-0653">Protein transport</keyword>
<evidence type="ECO:0000256" key="6">
    <source>
        <dbReference type="ARBA" id="ARBA00022490"/>
    </source>
</evidence>
<dbReference type="InterPro" id="IPR051472">
    <property type="entry name" value="T3SS_Stator/FliH"/>
</dbReference>
<keyword evidence="11" id="KW-0966">Cell projection</keyword>
<reference evidence="11 12" key="2">
    <citation type="submission" date="2019-05" db="EMBL/GenBank/DDBJ databases">
        <title>Genome evolution of the obligate endosymbiont Buchnera aphidicola.</title>
        <authorList>
            <person name="Moran N.A."/>
        </authorList>
    </citation>
    <scope>NUCLEOTIDE SEQUENCE [LARGE SCALE GENOMIC DNA]</scope>
    <source>
        <strain evidence="11 12">Sav</strain>
    </source>
</reference>
<keyword evidence="9" id="KW-1006">Bacterial flagellum protein export</keyword>
<dbReference type="EMBL" id="CP034855">
    <property type="protein sequence ID" value="QCI25308.1"/>
    <property type="molecule type" value="Genomic_DNA"/>
</dbReference>
<comment type="function">
    <text evidence="1">Needed for flagellar regrowth and assembly.</text>
</comment>
<dbReference type="GO" id="GO:0071973">
    <property type="term" value="P:bacterial-type flagellum-dependent cell motility"/>
    <property type="evidence" value="ECO:0007669"/>
    <property type="project" value="InterPro"/>
</dbReference>
<evidence type="ECO:0000256" key="7">
    <source>
        <dbReference type="ARBA" id="ARBA00022795"/>
    </source>
</evidence>